<gene>
    <name evidence="1" type="ORF">BKK50_02050</name>
</gene>
<dbReference type="EMBL" id="MLHJ01000013">
    <property type="protein sequence ID" value="OOF44608.1"/>
    <property type="molecule type" value="Genomic_DNA"/>
</dbReference>
<organism evidence="1 2">
    <name type="scientific">Rodentibacter rarus</name>
    <dbReference type="NCBI Taxonomy" id="1908260"/>
    <lineage>
        <taxon>Bacteria</taxon>
        <taxon>Pseudomonadati</taxon>
        <taxon>Pseudomonadota</taxon>
        <taxon>Gammaproteobacteria</taxon>
        <taxon>Pasteurellales</taxon>
        <taxon>Pasteurellaceae</taxon>
        <taxon>Rodentibacter</taxon>
    </lineage>
</organism>
<accession>A0A1V3IQS5</accession>
<protein>
    <recommendedName>
        <fullName evidence="3">Apea-like HEPN domain-containing protein</fullName>
    </recommendedName>
</protein>
<reference evidence="1 2" key="1">
    <citation type="submission" date="2016-10" db="EMBL/GenBank/DDBJ databases">
        <title>Rodentibacter gen. nov. and new species.</title>
        <authorList>
            <person name="Christensen H."/>
        </authorList>
    </citation>
    <scope>NUCLEOTIDE SEQUENCE [LARGE SCALE GENOMIC DNA]</scope>
    <source>
        <strain evidence="1 2">CCUG17206</strain>
    </source>
</reference>
<dbReference type="AlphaFoldDB" id="A0A1V3IQS5"/>
<evidence type="ECO:0000313" key="2">
    <source>
        <dbReference type="Proteomes" id="UP000189433"/>
    </source>
</evidence>
<name>A0A1V3IQS5_9PAST</name>
<proteinExistence type="predicted"/>
<keyword evidence="2" id="KW-1185">Reference proteome</keyword>
<evidence type="ECO:0008006" key="3">
    <source>
        <dbReference type="Google" id="ProtNLM"/>
    </source>
</evidence>
<evidence type="ECO:0000313" key="1">
    <source>
        <dbReference type="EMBL" id="OOF44608.1"/>
    </source>
</evidence>
<comment type="caution">
    <text evidence="1">The sequence shown here is derived from an EMBL/GenBank/DDBJ whole genome shotgun (WGS) entry which is preliminary data.</text>
</comment>
<dbReference type="Proteomes" id="UP000189433">
    <property type="component" value="Unassembled WGS sequence"/>
</dbReference>
<sequence>MNRKIFIVPIANLTAEKPLLISNFSLISFKSYHDLNVQIDVSDFLTEEHKKYKIGYLSLVEDKKFYLRDFPLLDLDLFRDHKNAINTTFCIFELNEDNLIKNILDKTYKYESSDINDLDVSNICNKVNPVLDFIIFYSGIGFNDRLQLPLMPGLTNDGFRRFYYINNKEAKQVMSDNIYHIPQKGIGINLDDLDDNEDNYGISYNNIYYNIIFGNRYDEIASLCRNILHKINEVLYMPSLEASFIFLMSAFETLASKDYINFQKAKSKILPFISRDISEYNKLSDFFRKMSKEYRTEVIHNGKTLFELHEGKSEDIIKELNKIRGLLIKAVVNIYESKCDTYDDLNVYRENLKNTLGIN</sequence>
<dbReference type="STRING" id="1908260.BKK50_02050"/>